<evidence type="ECO:0000256" key="3">
    <source>
        <dbReference type="ARBA" id="ARBA00022630"/>
    </source>
</evidence>
<evidence type="ECO:0000256" key="6">
    <source>
        <dbReference type="SAM" id="MobiDB-lite"/>
    </source>
</evidence>
<evidence type="ECO:0000256" key="2">
    <source>
        <dbReference type="ARBA" id="ARBA00010790"/>
    </source>
</evidence>
<keyword evidence="4" id="KW-0274">FAD</keyword>
<accession>A0ABW8D2E2</accession>
<evidence type="ECO:0000313" key="8">
    <source>
        <dbReference type="Proteomes" id="UP001614391"/>
    </source>
</evidence>
<sequence>MSGNPRKRHDGTGTHRAGGASSSGPVPRHARTVIVGGGLAGVELATALADHGAEDVLLLEAGPGEDLAHIHMTHSRTHATELVFAPERDPHFHRSWRSEAPPHYTGISGLRRRLGGRSLYWHGVVLPLEDWALHPSDWPAEVVTALTAGTAGEPSWYDRVTADLTAWSGGRLWDAAQPGCAVFGGQEFLPLPRACRRLPGTDRWEAYTALDAWRGPDGRPAPPPGVSVRCDTEVLAVDVRAGRARGVLVRAADGTTATVAADTVVLCAATVESTRLAAHALATAGALRTPRLGGLADHLVQGFTVRLPAGPLPVPGSYHVPSDPALRSYLRMDVHPDGPGRALLDVRITGEQLPNQESVVECRPSGGASWRAHVRTALLPEDRKVIGAQRDLLRDFWTTAARELGVPAAPLVFTDFGDTDRDNTRVLPDRTRSQPEGRPETWTSLLGTEDHEGGSLPLGRLLEADHAFSALPGLHAAGPAVFPRLGAANPSLTTIALSRRLAGLLAGA</sequence>
<comment type="cofactor">
    <cofactor evidence="1">
        <name>FAD</name>
        <dbReference type="ChEBI" id="CHEBI:57692"/>
    </cofactor>
</comment>
<protein>
    <submittedName>
        <fullName evidence="7">GMC family oxidoreductase</fullName>
    </submittedName>
</protein>
<dbReference type="Proteomes" id="UP001614391">
    <property type="component" value="Unassembled WGS sequence"/>
</dbReference>
<comment type="similarity">
    <text evidence="2">Belongs to the GMC oxidoreductase family.</text>
</comment>
<name>A0ABW8D2E2_STRBI</name>
<evidence type="ECO:0000256" key="1">
    <source>
        <dbReference type="ARBA" id="ARBA00001974"/>
    </source>
</evidence>
<dbReference type="PANTHER" id="PTHR42784:SF1">
    <property type="entry name" value="PYRANOSE 2-OXIDASE"/>
    <property type="match status" value="1"/>
</dbReference>
<feature type="region of interest" description="Disordered" evidence="6">
    <location>
        <begin position="425"/>
        <end position="444"/>
    </location>
</feature>
<evidence type="ECO:0000256" key="4">
    <source>
        <dbReference type="ARBA" id="ARBA00022827"/>
    </source>
</evidence>
<keyword evidence="8" id="KW-1185">Reference proteome</keyword>
<keyword evidence="5" id="KW-0560">Oxidoreductase</keyword>
<dbReference type="EMBL" id="JBITYT010000026">
    <property type="protein sequence ID" value="MFI9124000.1"/>
    <property type="molecule type" value="Genomic_DNA"/>
</dbReference>
<dbReference type="InterPro" id="IPR051473">
    <property type="entry name" value="P2Ox-like"/>
</dbReference>
<evidence type="ECO:0000256" key="5">
    <source>
        <dbReference type="ARBA" id="ARBA00023002"/>
    </source>
</evidence>
<dbReference type="Gene3D" id="3.50.50.60">
    <property type="entry name" value="FAD/NAD(P)-binding domain"/>
    <property type="match status" value="1"/>
</dbReference>
<feature type="region of interest" description="Disordered" evidence="6">
    <location>
        <begin position="1"/>
        <end position="29"/>
    </location>
</feature>
<evidence type="ECO:0000313" key="7">
    <source>
        <dbReference type="EMBL" id="MFI9124000.1"/>
    </source>
</evidence>
<dbReference type="PANTHER" id="PTHR42784">
    <property type="entry name" value="PYRANOSE 2-OXIDASE"/>
    <property type="match status" value="1"/>
</dbReference>
<gene>
    <name evidence="7" type="ORF">ACIGW0_32185</name>
</gene>
<organism evidence="7 8">
    <name type="scientific">Streptomyces bikiniensis</name>
    <dbReference type="NCBI Taxonomy" id="1896"/>
    <lineage>
        <taxon>Bacteria</taxon>
        <taxon>Bacillati</taxon>
        <taxon>Actinomycetota</taxon>
        <taxon>Actinomycetes</taxon>
        <taxon>Kitasatosporales</taxon>
        <taxon>Streptomycetaceae</taxon>
        <taxon>Streptomyces</taxon>
    </lineage>
</organism>
<reference evidence="7 8" key="1">
    <citation type="submission" date="2024-10" db="EMBL/GenBank/DDBJ databases">
        <title>The Natural Products Discovery Center: Release of the First 8490 Sequenced Strains for Exploring Actinobacteria Biosynthetic Diversity.</title>
        <authorList>
            <person name="Kalkreuter E."/>
            <person name="Kautsar S.A."/>
            <person name="Yang D."/>
            <person name="Bader C.D."/>
            <person name="Teijaro C.N."/>
            <person name="Fluegel L."/>
            <person name="Davis C.M."/>
            <person name="Simpson J.R."/>
            <person name="Lauterbach L."/>
            <person name="Steele A.D."/>
            <person name="Gui C."/>
            <person name="Meng S."/>
            <person name="Li G."/>
            <person name="Viehrig K."/>
            <person name="Ye F."/>
            <person name="Su P."/>
            <person name="Kiefer A.F."/>
            <person name="Nichols A."/>
            <person name="Cepeda A.J."/>
            <person name="Yan W."/>
            <person name="Fan B."/>
            <person name="Jiang Y."/>
            <person name="Adhikari A."/>
            <person name="Zheng C.-J."/>
            <person name="Schuster L."/>
            <person name="Cowan T.M."/>
            <person name="Smanski M.J."/>
            <person name="Chevrette M.G."/>
            <person name="De Carvalho L.P.S."/>
            <person name="Shen B."/>
        </authorList>
    </citation>
    <scope>NUCLEOTIDE SEQUENCE [LARGE SCALE GENOMIC DNA]</scope>
    <source>
        <strain evidence="7 8">NPDC053346</strain>
    </source>
</reference>
<dbReference type="SUPFAM" id="SSF51905">
    <property type="entry name" value="FAD/NAD(P)-binding domain"/>
    <property type="match status" value="1"/>
</dbReference>
<dbReference type="InterPro" id="IPR036188">
    <property type="entry name" value="FAD/NAD-bd_sf"/>
</dbReference>
<proteinExistence type="inferred from homology"/>
<dbReference type="RefSeq" id="WP_399621994.1">
    <property type="nucleotide sequence ID" value="NZ_JBITYT010000026.1"/>
</dbReference>
<feature type="compositionally biased region" description="Basic and acidic residues" evidence="6">
    <location>
        <begin position="425"/>
        <end position="439"/>
    </location>
</feature>
<keyword evidence="3" id="KW-0285">Flavoprotein</keyword>
<comment type="caution">
    <text evidence="7">The sequence shown here is derived from an EMBL/GenBank/DDBJ whole genome shotgun (WGS) entry which is preliminary data.</text>
</comment>